<dbReference type="EMBL" id="JAYRBN010000008">
    <property type="protein sequence ID" value="KAL2750991.1"/>
    <property type="molecule type" value="Genomic_DNA"/>
</dbReference>
<feature type="region of interest" description="Disordered" evidence="1">
    <location>
        <begin position="1"/>
        <end position="21"/>
    </location>
</feature>
<accession>A0ABD2D114</accession>
<keyword evidence="3" id="KW-1185">Reference proteome</keyword>
<evidence type="ECO:0000256" key="1">
    <source>
        <dbReference type="SAM" id="MobiDB-lite"/>
    </source>
</evidence>
<dbReference type="AlphaFoldDB" id="A0ABD2D114"/>
<reference evidence="2 3" key="1">
    <citation type="journal article" date="2024" name="Ann. Entomol. Soc. Am.">
        <title>Genomic analyses of the southern and eastern yellowjacket wasps (Hymenoptera: Vespidae) reveal evolutionary signatures of social life.</title>
        <authorList>
            <person name="Catto M.A."/>
            <person name="Caine P.B."/>
            <person name="Orr S.E."/>
            <person name="Hunt B.G."/>
            <person name="Goodisman M.A.D."/>
        </authorList>
    </citation>
    <scope>NUCLEOTIDE SEQUENCE [LARGE SCALE GENOMIC DNA]</scope>
    <source>
        <strain evidence="2">232</strain>
        <tissue evidence="2">Head and thorax</tissue>
    </source>
</reference>
<evidence type="ECO:0000313" key="3">
    <source>
        <dbReference type="Proteomes" id="UP001607303"/>
    </source>
</evidence>
<name>A0ABD2D114_VESMC</name>
<evidence type="ECO:0000313" key="2">
    <source>
        <dbReference type="EMBL" id="KAL2750991.1"/>
    </source>
</evidence>
<protein>
    <submittedName>
        <fullName evidence="2">Uncharacterized protein</fullName>
    </submittedName>
</protein>
<sequence length="179" mass="20087">MLENKLCRSDSGSSRHCTDFSRDVPELGTVDNVNPIQLPPLMSLPGRLVPRNETCSPVSSSFCRVIDTQESSVPTTEPLKNHQMERERVVMVKAIDVNNNQSGCLWLGWAINRDEKICTRDGSTALSTRKPPPGISFIYTTSDMAIAWPVPRWKMRIATSTCMIGYRDSKFVLDRLIEA</sequence>
<organism evidence="2 3">
    <name type="scientific">Vespula maculifrons</name>
    <name type="common">Eastern yellow jacket</name>
    <name type="synonym">Wasp</name>
    <dbReference type="NCBI Taxonomy" id="7453"/>
    <lineage>
        <taxon>Eukaryota</taxon>
        <taxon>Metazoa</taxon>
        <taxon>Ecdysozoa</taxon>
        <taxon>Arthropoda</taxon>
        <taxon>Hexapoda</taxon>
        <taxon>Insecta</taxon>
        <taxon>Pterygota</taxon>
        <taxon>Neoptera</taxon>
        <taxon>Endopterygota</taxon>
        <taxon>Hymenoptera</taxon>
        <taxon>Apocrita</taxon>
        <taxon>Aculeata</taxon>
        <taxon>Vespoidea</taxon>
        <taxon>Vespidae</taxon>
        <taxon>Vespinae</taxon>
        <taxon>Vespula</taxon>
    </lineage>
</organism>
<gene>
    <name evidence="2" type="ORF">V1477_001094</name>
</gene>
<proteinExistence type="predicted"/>
<dbReference type="Proteomes" id="UP001607303">
    <property type="component" value="Unassembled WGS sequence"/>
</dbReference>
<comment type="caution">
    <text evidence="2">The sequence shown here is derived from an EMBL/GenBank/DDBJ whole genome shotgun (WGS) entry which is preliminary data.</text>
</comment>